<accession>A0ABW9A2L3</accession>
<comment type="caution">
    <text evidence="1">The sequence shown here is derived from an EMBL/GenBank/DDBJ whole genome shotgun (WGS) entry which is preliminary data.</text>
</comment>
<evidence type="ECO:0008006" key="3">
    <source>
        <dbReference type="Google" id="ProtNLM"/>
    </source>
</evidence>
<evidence type="ECO:0000313" key="1">
    <source>
        <dbReference type="EMBL" id="MFL9888796.1"/>
    </source>
</evidence>
<keyword evidence="2" id="KW-1185">Reference proteome</keyword>
<proteinExistence type="predicted"/>
<sequence length="153" mass="17239">MMDGKMDIGNVSYNDFSLHDAEIVSIGMDRGTSVYRIGLSRVTGQLCTVELFGVKAFRAEDFVLQNVVSRVLRSTARQFSTEEIDYWVTWATSFSDTDSWLKPDSKHHWLADFNDGRLELVLFEPSIGAQIAVVCDRLLFRPSASEHVRADSA</sequence>
<evidence type="ECO:0000313" key="2">
    <source>
        <dbReference type="Proteomes" id="UP001629249"/>
    </source>
</evidence>
<reference evidence="1 2" key="1">
    <citation type="journal article" date="2024" name="Chem. Sci.">
        <title>Discovery of megapolipeptins by genome mining of a Burkholderiales bacteria collection.</title>
        <authorList>
            <person name="Paulo B.S."/>
            <person name="Recchia M.J.J."/>
            <person name="Lee S."/>
            <person name="Fergusson C.H."/>
            <person name="Romanowski S.B."/>
            <person name="Hernandez A."/>
            <person name="Krull N."/>
            <person name="Liu D.Y."/>
            <person name="Cavanagh H."/>
            <person name="Bos A."/>
            <person name="Gray C.A."/>
            <person name="Murphy B.T."/>
            <person name="Linington R.G."/>
            <person name="Eustaquio A.S."/>
        </authorList>
    </citation>
    <scope>NUCLEOTIDE SEQUENCE [LARGE SCALE GENOMIC DNA]</scope>
    <source>
        <strain evidence="1 2">RL16-012-BIC-B</strain>
    </source>
</reference>
<dbReference type="EMBL" id="JAQQFN010000049">
    <property type="protein sequence ID" value="MFL9888796.1"/>
    <property type="molecule type" value="Genomic_DNA"/>
</dbReference>
<organism evidence="1 2">
    <name type="scientific">Paraburkholderia agricolaris</name>
    <dbReference type="NCBI Taxonomy" id="2152888"/>
    <lineage>
        <taxon>Bacteria</taxon>
        <taxon>Pseudomonadati</taxon>
        <taxon>Pseudomonadota</taxon>
        <taxon>Betaproteobacteria</taxon>
        <taxon>Burkholderiales</taxon>
        <taxon>Burkholderiaceae</taxon>
        <taxon>Paraburkholderia</taxon>
    </lineage>
</organism>
<name>A0ABW9A2L3_9BURK</name>
<dbReference type="RefSeq" id="WP_408279074.1">
    <property type="nucleotide sequence ID" value="NZ_JAQQFH010000058.1"/>
</dbReference>
<protein>
    <recommendedName>
        <fullName evidence="3">Immunity protein 50</fullName>
    </recommendedName>
</protein>
<gene>
    <name evidence="1" type="ORF">PQR66_37620</name>
</gene>
<dbReference type="Proteomes" id="UP001629249">
    <property type="component" value="Unassembled WGS sequence"/>
</dbReference>